<organism evidence="2 3">
    <name type="scientific">Yeguia hominis</name>
    <dbReference type="NCBI Taxonomy" id="2763662"/>
    <lineage>
        <taxon>Bacteria</taxon>
        <taxon>Bacillati</taxon>
        <taxon>Bacillota</taxon>
        <taxon>Clostridia</taxon>
        <taxon>Eubacteriales</taxon>
        <taxon>Yeguiaceae</taxon>
        <taxon>Yeguia</taxon>
    </lineage>
</organism>
<dbReference type="InterPro" id="IPR014229">
    <property type="entry name" value="Spore_YtfJ"/>
</dbReference>
<dbReference type="Pfam" id="PF09579">
    <property type="entry name" value="Spore_YtfJ"/>
    <property type="match status" value="1"/>
</dbReference>
<dbReference type="EMBL" id="JACRSN010000003">
    <property type="protein sequence ID" value="MBC8532993.1"/>
    <property type="molecule type" value="Genomic_DNA"/>
</dbReference>
<dbReference type="RefSeq" id="WP_249318271.1">
    <property type="nucleotide sequence ID" value="NZ_JACRSN010000003.1"/>
</dbReference>
<keyword evidence="3" id="KW-1185">Reference proteome</keyword>
<feature type="region of interest" description="Disordered" evidence="1">
    <location>
        <begin position="126"/>
        <end position="147"/>
    </location>
</feature>
<dbReference type="PANTHER" id="PTHR39162:SF1">
    <property type="entry name" value="SPORULATION PROTEIN YTFJ"/>
    <property type="match status" value="1"/>
</dbReference>
<dbReference type="PANTHER" id="PTHR39162">
    <property type="entry name" value="GLL3345 PROTEIN"/>
    <property type="match status" value="1"/>
</dbReference>
<dbReference type="Proteomes" id="UP000651482">
    <property type="component" value="Unassembled WGS sequence"/>
</dbReference>
<comment type="caution">
    <text evidence="2">The sequence shown here is derived from an EMBL/GenBank/DDBJ whole genome shotgun (WGS) entry which is preliminary data.</text>
</comment>
<evidence type="ECO:0000313" key="2">
    <source>
        <dbReference type="EMBL" id="MBC8532993.1"/>
    </source>
</evidence>
<sequence length="147" mass="15551">MSEHPIEGMMDNTLDKIKQMADSNTVVGEPITTPDGTVIIPISKVSYGFASGGSDLPAKQTQKDLFGGGAGAGVTITPVAFLTVSNGNTKLLQVDPFHSSLDRVIGMVPDLLDRVKSFLDKNKEETAEDAAVQVEKSELVSEETAAE</sequence>
<dbReference type="NCBIfam" id="TIGR02874">
    <property type="entry name" value="spore_ytfJ"/>
    <property type="match status" value="1"/>
</dbReference>
<name>A0A926D7S9_9FIRM</name>
<accession>A0A926D7S9</accession>
<proteinExistence type="predicted"/>
<dbReference type="AlphaFoldDB" id="A0A926D7S9"/>
<reference evidence="2" key="1">
    <citation type="submission" date="2020-08" db="EMBL/GenBank/DDBJ databases">
        <title>Genome public.</title>
        <authorList>
            <person name="Liu C."/>
            <person name="Sun Q."/>
        </authorList>
    </citation>
    <scope>NUCLEOTIDE SEQUENCE</scope>
    <source>
        <strain evidence="2">NSJ-40</strain>
    </source>
</reference>
<dbReference type="PIRSF" id="PIRSF021377">
    <property type="entry name" value="YtfJ"/>
    <property type="match status" value="1"/>
</dbReference>
<evidence type="ECO:0000256" key="1">
    <source>
        <dbReference type="SAM" id="MobiDB-lite"/>
    </source>
</evidence>
<gene>
    <name evidence="2" type="primary">ytfJ</name>
    <name evidence="2" type="ORF">IAG03_03045</name>
</gene>
<protein>
    <submittedName>
        <fullName evidence="2">GerW family sporulation protein</fullName>
    </submittedName>
</protein>
<evidence type="ECO:0000313" key="3">
    <source>
        <dbReference type="Proteomes" id="UP000651482"/>
    </source>
</evidence>